<keyword evidence="8" id="KW-1185">Reference proteome</keyword>
<evidence type="ECO:0000256" key="5">
    <source>
        <dbReference type="ARBA" id="ARBA00023002"/>
    </source>
</evidence>
<dbReference type="Gene3D" id="3.30.465.10">
    <property type="match status" value="1"/>
</dbReference>
<dbReference type="RefSeq" id="WP_259539401.1">
    <property type="nucleotide sequence ID" value="NZ_JANLCJ010000004.1"/>
</dbReference>
<dbReference type="Gene3D" id="3.30.43.10">
    <property type="entry name" value="Uridine Diphospho-n-acetylenolpyruvylglucosamine Reductase, domain 2"/>
    <property type="match status" value="1"/>
</dbReference>
<protein>
    <submittedName>
        <fullName evidence="7">FAD-binding oxidoreductase</fullName>
    </submittedName>
</protein>
<evidence type="ECO:0000256" key="2">
    <source>
        <dbReference type="ARBA" id="ARBA00005466"/>
    </source>
</evidence>
<sequence length="437" mass="45604">MTQIQGFGGVVIAPGTTDYDTAIVTHRARRAAPALIVRPVTTADVSAAIAYAAAEQLPLAVRSGGHTDYASVDGSLVLDLAEFHDIEVLHDGLVRIGAGARWGEVAAALAPHGLALSSGDATTVGVGGLTLSGGIGWLVRQVGLTIDSLVSAEVVLASGEVVTASAGSEPELFWAIRGGGGNFGVVTRFTFQAHPFGRVIAGWVSLDATDLKTALAGWRDVMRGAPENLNSTLTVRPAFGPDVPPSITVTLCYPGTDRAAADAAIQPLLDLPTALDSDIAEKDYADMLSDEHLPEGLTILDNNGFVEHVTDELIDALVVLNRAAESSVLMVRWIAGALNRVPADETAFAHRAAEALVVAAVVFPPGASTEGQQEIIAERWAKLAGFTLGMYGNFTMDERAGAAEAIYPAEVLARLRSIKGEVDPHNVFALNHNITPA</sequence>
<dbReference type="PROSITE" id="PS00862">
    <property type="entry name" value="OX2_COVAL_FAD"/>
    <property type="match status" value="1"/>
</dbReference>
<dbReference type="InterPro" id="IPR006094">
    <property type="entry name" value="Oxid_FAD_bind_N"/>
</dbReference>
<dbReference type="Proteomes" id="UP001165586">
    <property type="component" value="Unassembled WGS sequence"/>
</dbReference>
<dbReference type="PANTHER" id="PTHR42973:SF39">
    <property type="entry name" value="FAD-BINDING PCMH-TYPE DOMAIN-CONTAINING PROTEIN"/>
    <property type="match status" value="1"/>
</dbReference>
<dbReference type="InterPro" id="IPR012951">
    <property type="entry name" value="BBE"/>
</dbReference>
<evidence type="ECO:0000313" key="7">
    <source>
        <dbReference type="EMBL" id="MCS5734537.1"/>
    </source>
</evidence>
<evidence type="ECO:0000256" key="1">
    <source>
        <dbReference type="ARBA" id="ARBA00001974"/>
    </source>
</evidence>
<dbReference type="PROSITE" id="PS51387">
    <property type="entry name" value="FAD_PCMH"/>
    <property type="match status" value="1"/>
</dbReference>
<evidence type="ECO:0000313" key="8">
    <source>
        <dbReference type="Proteomes" id="UP001165586"/>
    </source>
</evidence>
<feature type="domain" description="FAD-binding PCMH-type" evidence="6">
    <location>
        <begin position="29"/>
        <end position="196"/>
    </location>
</feature>
<comment type="cofactor">
    <cofactor evidence="1">
        <name>FAD</name>
        <dbReference type="ChEBI" id="CHEBI:57692"/>
    </cofactor>
</comment>
<evidence type="ECO:0000256" key="3">
    <source>
        <dbReference type="ARBA" id="ARBA00022630"/>
    </source>
</evidence>
<reference evidence="7" key="1">
    <citation type="submission" date="2022-08" db="EMBL/GenBank/DDBJ databases">
        <authorList>
            <person name="Deng Y."/>
            <person name="Han X.-F."/>
            <person name="Zhang Y.-Q."/>
        </authorList>
    </citation>
    <scope>NUCLEOTIDE SEQUENCE</scope>
    <source>
        <strain evidence="7">CPCC 203386</strain>
    </source>
</reference>
<dbReference type="InterPro" id="IPR016167">
    <property type="entry name" value="FAD-bd_PCMH_sub1"/>
</dbReference>
<dbReference type="InterPro" id="IPR050416">
    <property type="entry name" value="FAD-linked_Oxidoreductase"/>
</dbReference>
<keyword evidence="5" id="KW-0560">Oxidoreductase</keyword>
<organism evidence="7 8">
    <name type="scientific">Herbiconiux daphne</name>
    <dbReference type="NCBI Taxonomy" id="2970914"/>
    <lineage>
        <taxon>Bacteria</taxon>
        <taxon>Bacillati</taxon>
        <taxon>Actinomycetota</taxon>
        <taxon>Actinomycetes</taxon>
        <taxon>Micrococcales</taxon>
        <taxon>Microbacteriaceae</taxon>
        <taxon>Herbiconiux</taxon>
    </lineage>
</organism>
<dbReference type="SUPFAM" id="SSF56176">
    <property type="entry name" value="FAD-binding/transporter-associated domain-like"/>
    <property type="match status" value="1"/>
</dbReference>
<evidence type="ECO:0000259" key="6">
    <source>
        <dbReference type="PROSITE" id="PS51387"/>
    </source>
</evidence>
<dbReference type="Gene3D" id="3.40.462.20">
    <property type="match status" value="1"/>
</dbReference>
<dbReference type="PANTHER" id="PTHR42973">
    <property type="entry name" value="BINDING OXIDOREDUCTASE, PUTATIVE (AFU_ORTHOLOGUE AFUA_1G17690)-RELATED"/>
    <property type="match status" value="1"/>
</dbReference>
<name>A0ABT2H3M9_9MICO</name>
<dbReference type="Pfam" id="PF01565">
    <property type="entry name" value="FAD_binding_4"/>
    <property type="match status" value="1"/>
</dbReference>
<dbReference type="InterPro" id="IPR036318">
    <property type="entry name" value="FAD-bd_PCMH-like_sf"/>
</dbReference>
<comment type="similarity">
    <text evidence="2">Belongs to the oxygen-dependent FAD-linked oxidoreductase family.</text>
</comment>
<comment type="caution">
    <text evidence="7">The sequence shown here is derived from an EMBL/GenBank/DDBJ whole genome shotgun (WGS) entry which is preliminary data.</text>
</comment>
<dbReference type="InterPro" id="IPR016166">
    <property type="entry name" value="FAD-bd_PCMH"/>
</dbReference>
<keyword evidence="3" id="KW-0285">Flavoprotein</keyword>
<dbReference type="EMBL" id="JANLCJ010000004">
    <property type="protein sequence ID" value="MCS5734537.1"/>
    <property type="molecule type" value="Genomic_DNA"/>
</dbReference>
<keyword evidence="4" id="KW-0274">FAD</keyword>
<proteinExistence type="inferred from homology"/>
<dbReference type="InterPro" id="IPR006093">
    <property type="entry name" value="Oxy_OxRdtase_FAD_BS"/>
</dbReference>
<dbReference type="InterPro" id="IPR016169">
    <property type="entry name" value="FAD-bd_PCMH_sub2"/>
</dbReference>
<evidence type="ECO:0000256" key="4">
    <source>
        <dbReference type="ARBA" id="ARBA00022827"/>
    </source>
</evidence>
<gene>
    <name evidence="7" type="ORF">N1032_12385</name>
</gene>
<dbReference type="Pfam" id="PF08031">
    <property type="entry name" value="BBE"/>
    <property type="match status" value="1"/>
</dbReference>
<accession>A0ABT2H3M9</accession>